<keyword evidence="3" id="KW-1185">Reference proteome</keyword>
<comment type="caution">
    <text evidence="2">The sequence shown here is derived from an EMBL/GenBank/DDBJ whole genome shotgun (WGS) entry which is preliminary data.</text>
</comment>
<protein>
    <submittedName>
        <fullName evidence="2">Helix-turn-helix domain-containing protein</fullName>
    </submittedName>
</protein>
<dbReference type="Proteomes" id="UP000448867">
    <property type="component" value="Unassembled WGS sequence"/>
</dbReference>
<name>A0A7X2LVY4_9BACI</name>
<proteinExistence type="predicted"/>
<dbReference type="OrthoDB" id="122388at2"/>
<organism evidence="2 3">
    <name type="scientific">Metabacillus lacus</name>
    <dbReference type="NCBI Taxonomy" id="1983721"/>
    <lineage>
        <taxon>Bacteria</taxon>
        <taxon>Bacillati</taxon>
        <taxon>Bacillota</taxon>
        <taxon>Bacilli</taxon>
        <taxon>Bacillales</taxon>
        <taxon>Bacillaceae</taxon>
        <taxon>Metabacillus</taxon>
    </lineage>
</organism>
<dbReference type="AlphaFoldDB" id="A0A7X2LVY4"/>
<dbReference type="InterPro" id="IPR041657">
    <property type="entry name" value="HTH_17"/>
</dbReference>
<evidence type="ECO:0000259" key="1">
    <source>
        <dbReference type="Pfam" id="PF12728"/>
    </source>
</evidence>
<dbReference type="EMBL" id="WKKI01000002">
    <property type="protein sequence ID" value="MRX70880.1"/>
    <property type="molecule type" value="Genomic_DNA"/>
</dbReference>
<dbReference type="RefSeq" id="WP_154306013.1">
    <property type="nucleotide sequence ID" value="NZ_WKKI01000002.1"/>
</dbReference>
<reference evidence="2 3" key="1">
    <citation type="submission" date="2019-11" db="EMBL/GenBank/DDBJ databases">
        <title>Bacillus lacus genome.</title>
        <authorList>
            <person name="Allen C.J."/>
            <person name="Newman J.D."/>
        </authorList>
    </citation>
    <scope>NUCLEOTIDE SEQUENCE [LARGE SCALE GENOMIC DNA]</scope>
    <source>
        <strain evidence="2 3">KCTC 33946</strain>
    </source>
</reference>
<evidence type="ECO:0000313" key="3">
    <source>
        <dbReference type="Proteomes" id="UP000448867"/>
    </source>
</evidence>
<feature type="domain" description="Helix-turn-helix" evidence="1">
    <location>
        <begin position="8"/>
        <end position="57"/>
    </location>
</feature>
<evidence type="ECO:0000313" key="2">
    <source>
        <dbReference type="EMBL" id="MRX70880.1"/>
    </source>
</evidence>
<dbReference type="InterPro" id="IPR009061">
    <property type="entry name" value="DNA-bd_dom_put_sf"/>
</dbReference>
<accession>A0A7X2LVY4</accession>
<dbReference type="Pfam" id="PF12728">
    <property type="entry name" value="HTH_17"/>
    <property type="match status" value="1"/>
</dbReference>
<sequence length="63" mass="7529">MAQQYPSLLNAKHVSEILGCSLRHAYELMEQKDFPLIRIGRTKRVDKDDLFNWINQHKFKKEV</sequence>
<gene>
    <name evidence="2" type="ORF">GJU40_01695</name>
</gene>
<dbReference type="SUPFAM" id="SSF46955">
    <property type="entry name" value="Putative DNA-binding domain"/>
    <property type="match status" value="1"/>
</dbReference>